<sequence>MGVVSRDLKEFLHSDSDQIPASFKQISKIATSDEFTESLGRVTQALTMGILRGCRSEAGNQNGAQPSSNFSDRVMDRLFSTAGSGFASVVVGAFARSLVLAYFSDRQSSGGSSPNILENVSCLGSDSSSIPKWVNVVSSEKCRELIADSIQLFVSTAVAVYLDKTIHINTYDEMFSGLTNPRHETKVRDILVSVCNGAVETLVRTSHQVPTGSASSSKLSLSSSLVIDQAESLTSTRDEISEQNTLLQTEPTERNSVNGVQDSGWVGKVSSTMAVPSNRRFVLDVTGRVTFETVRSFLDFTLWKLLDDLKRSLNVVHEEIVQRCLEVARYIAEKSSVIITLCLALCLHLLDGARVLMPA</sequence>
<protein>
    <recommendedName>
        <fullName evidence="3">Protein PHLOEM PROTEIN 2-LIKE A10-like</fullName>
    </recommendedName>
</protein>
<comment type="caution">
    <text evidence="1">The sequence shown here is derived from an EMBL/GenBank/DDBJ whole genome shotgun (WGS) entry which is preliminary data.</text>
</comment>
<reference evidence="1 2" key="1">
    <citation type="journal article" date="2020" name="Mol. Biol. Evol.">
        <title>Distinct Expression and Methylation Patterns for Genes with Different Fates following a Single Whole-Genome Duplication in Flowering Plants.</title>
        <authorList>
            <person name="Shi T."/>
            <person name="Rahmani R.S."/>
            <person name="Gugger P.F."/>
            <person name="Wang M."/>
            <person name="Li H."/>
            <person name="Zhang Y."/>
            <person name="Li Z."/>
            <person name="Wang Q."/>
            <person name="Van de Peer Y."/>
            <person name="Marchal K."/>
            <person name="Chen J."/>
        </authorList>
    </citation>
    <scope>NUCLEOTIDE SEQUENCE [LARGE SCALE GENOMIC DNA]</scope>
    <source>
        <tissue evidence="1">Leaf</tissue>
    </source>
</reference>
<organism evidence="1 2">
    <name type="scientific">Nelumbo nucifera</name>
    <name type="common">Sacred lotus</name>
    <dbReference type="NCBI Taxonomy" id="4432"/>
    <lineage>
        <taxon>Eukaryota</taxon>
        <taxon>Viridiplantae</taxon>
        <taxon>Streptophyta</taxon>
        <taxon>Embryophyta</taxon>
        <taxon>Tracheophyta</taxon>
        <taxon>Spermatophyta</taxon>
        <taxon>Magnoliopsida</taxon>
        <taxon>Proteales</taxon>
        <taxon>Nelumbonaceae</taxon>
        <taxon>Nelumbo</taxon>
    </lineage>
</organism>
<dbReference type="EMBL" id="DUZY01000005">
    <property type="protein sequence ID" value="DAD41559.1"/>
    <property type="molecule type" value="Genomic_DNA"/>
</dbReference>
<gene>
    <name evidence="1" type="ORF">HUJ06_015882</name>
</gene>
<evidence type="ECO:0000313" key="1">
    <source>
        <dbReference type="EMBL" id="DAD41559.1"/>
    </source>
</evidence>
<dbReference type="PANTHER" id="PTHR21477">
    <property type="entry name" value="ZGC:172139"/>
    <property type="match status" value="1"/>
</dbReference>
<dbReference type="AlphaFoldDB" id="A0A822ZDM4"/>
<dbReference type="Proteomes" id="UP000607653">
    <property type="component" value="Unassembled WGS sequence"/>
</dbReference>
<name>A0A822ZDM4_NELNU</name>
<evidence type="ECO:0008006" key="3">
    <source>
        <dbReference type="Google" id="ProtNLM"/>
    </source>
</evidence>
<keyword evidence="2" id="KW-1185">Reference proteome</keyword>
<evidence type="ECO:0000313" key="2">
    <source>
        <dbReference type="Proteomes" id="UP000607653"/>
    </source>
</evidence>
<proteinExistence type="predicted"/>
<dbReference type="PANTHER" id="PTHR21477:SF12">
    <property type="entry name" value="PROTEIN PHLOEM PROTEIN 2-LIKE A10"/>
    <property type="match status" value="1"/>
</dbReference>
<accession>A0A822ZDM4</accession>
<dbReference type="InterPro" id="IPR019141">
    <property type="entry name" value="DUF2045"/>
</dbReference>